<name>A0A370DC91_9GAMM</name>
<accession>A0A370DC91</accession>
<evidence type="ECO:0000313" key="3">
    <source>
        <dbReference type="Proteomes" id="UP000254266"/>
    </source>
</evidence>
<dbReference type="EMBL" id="QFXC01000011">
    <property type="protein sequence ID" value="RDH82491.1"/>
    <property type="molecule type" value="Genomic_DNA"/>
</dbReference>
<evidence type="ECO:0000256" key="1">
    <source>
        <dbReference type="SAM" id="MobiDB-lite"/>
    </source>
</evidence>
<dbReference type="AlphaFoldDB" id="A0A370DC91"/>
<dbReference type="PROSITE" id="PS51257">
    <property type="entry name" value="PROKAR_LIPOPROTEIN"/>
    <property type="match status" value="1"/>
</dbReference>
<proteinExistence type="predicted"/>
<comment type="caution">
    <text evidence="2">The sequence shown here is derived from an EMBL/GenBank/DDBJ whole genome shotgun (WGS) entry which is preliminary data.</text>
</comment>
<sequence length="152" mass="16738">MSYKKYFLIFVLSMVLVSCGRNQWKSSEITEVFSTNIKPGGLKLFNYSLTKTASQASRRGSGKGSGNGSGMGGGRGGENGMHKGKAKSGDDASMKQYLYDMLKVKLEKSGYCREGYIELDSNIGRGWMKIRGECEEGATEKDRIKFINNKST</sequence>
<organism evidence="2 3">
    <name type="scientific">endosymbiont of Galathealinum brachiosum</name>
    <dbReference type="NCBI Taxonomy" id="2200906"/>
    <lineage>
        <taxon>Bacteria</taxon>
        <taxon>Pseudomonadati</taxon>
        <taxon>Pseudomonadota</taxon>
        <taxon>Gammaproteobacteria</taxon>
        <taxon>sulfur-oxidizing symbionts</taxon>
    </lineage>
</organism>
<gene>
    <name evidence="2" type="ORF">DIZ80_09395</name>
</gene>
<feature type="region of interest" description="Disordered" evidence="1">
    <location>
        <begin position="55"/>
        <end position="90"/>
    </location>
</feature>
<evidence type="ECO:0000313" key="2">
    <source>
        <dbReference type="EMBL" id="RDH82491.1"/>
    </source>
</evidence>
<dbReference type="Proteomes" id="UP000254266">
    <property type="component" value="Unassembled WGS sequence"/>
</dbReference>
<evidence type="ECO:0008006" key="4">
    <source>
        <dbReference type="Google" id="ProtNLM"/>
    </source>
</evidence>
<keyword evidence="3" id="KW-1185">Reference proteome</keyword>
<protein>
    <recommendedName>
        <fullName evidence="4">Lipoprotein</fullName>
    </recommendedName>
</protein>
<reference evidence="2 3" key="1">
    <citation type="journal article" date="2018" name="ISME J.">
        <title>Endosymbiont genomes yield clues of tubeworm success.</title>
        <authorList>
            <person name="Li Y."/>
            <person name="Liles M.R."/>
            <person name="Halanych K.M."/>
        </authorList>
    </citation>
    <scope>NUCLEOTIDE SEQUENCE [LARGE SCALE GENOMIC DNA]</scope>
    <source>
        <strain evidence="2">A1464</strain>
    </source>
</reference>
<feature type="compositionally biased region" description="Gly residues" evidence="1">
    <location>
        <begin position="62"/>
        <end position="79"/>
    </location>
</feature>